<reference evidence="19" key="5">
    <citation type="journal article" date="2004" name="DNA Res.">
        <title>Mitochondrial DNA sequences of five squamates: phylogenetic affiliation of snakes.</title>
        <authorList>
            <person name="Kumazawa Y."/>
        </authorList>
    </citation>
    <scope>NUCLEOTIDE SEQUENCE</scope>
</reference>
<comment type="subcellular location">
    <subcellularLocation>
        <location evidence="17">Mitochondrion inner membrane</location>
        <topology evidence="17">Multi-pass membrane protein</topology>
    </subcellularLocation>
    <subcellularLocation>
        <location evidence="1">Mitochondrion membrane</location>
        <topology evidence="1">Multi-pass membrane protein</topology>
    </subcellularLocation>
</comment>
<keyword evidence="17" id="KW-0999">Mitochondrion inner membrane</keyword>
<protein>
    <recommendedName>
        <fullName evidence="4 17">NADH-ubiquinone oxidoreductase chain 4L</fullName>
        <ecNumber evidence="3 17">7.1.1.2</ecNumber>
    </recommendedName>
</protein>
<dbReference type="AlphaFoldDB" id="Q6I7W6"/>
<sequence>MTPTAFSLLSAFLLCVVGLSLHRTHFMSALLCIEGMMLTMFMLLAQLTTTQQSTILATSPIIILSFSACEAGMGLALLVATSRTHATDHLKNLSLLQC</sequence>
<evidence type="ECO:0000256" key="8">
    <source>
        <dbReference type="ARBA" id="ARBA00022967"/>
    </source>
</evidence>
<dbReference type="GO" id="GO:0030964">
    <property type="term" value="C:NADH dehydrogenase complex"/>
    <property type="evidence" value="ECO:0007669"/>
    <property type="project" value="TreeGrafter"/>
</dbReference>
<geneLocation type="mitochondrion" evidence="19"/>
<reference evidence="19" key="2">
    <citation type="journal article" date="1998" name="Genetics">
        <title>The complete nucleotide sequence of a snake (Dinodon semicarinatus) mitochondrial genome with two identical control regions.</title>
        <authorList>
            <person name="Kumazawa Y."/>
            <person name="Ota H."/>
            <person name="Nishida M."/>
            <person name="Ozawa T."/>
        </authorList>
    </citation>
    <scope>NUCLEOTIDE SEQUENCE</scope>
</reference>
<feature type="chain" id="PRO_5004274552" description="NADH-ubiquinone oxidoreductase chain 4L" evidence="18">
    <location>
        <begin position="19"/>
        <end position="98"/>
    </location>
</feature>
<keyword evidence="8 17" id="KW-1278">Translocase</keyword>
<dbReference type="GO" id="GO:0008137">
    <property type="term" value="F:NADH dehydrogenase (ubiquinone) activity"/>
    <property type="evidence" value="ECO:0007669"/>
    <property type="project" value="UniProtKB-EC"/>
</dbReference>
<dbReference type="GO" id="GO:0042773">
    <property type="term" value="P:ATP synthesis coupled electron transport"/>
    <property type="evidence" value="ECO:0007669"/>
    <property type="project" value="UniProtKB-UniRule"/>
</dbReference>
<dbReference type="EMBL" id="AB079613">
    <property type="protein sequence ID" value="BAD24758.1"/>
    <property type="molecule type" value="Genomic_DNA"/>
</dbReference>
<keyword evidence="6 17" id="KW-0679">Respiratory chain</keyword>
<evidence type="ECO:0000256" key="17">
    <source>
        <dbReference type="RuleBase" id="RU004419"/>
    </source>
</evidence>
<reference evidence="19" key="3">
    <citation type="journal article" date="1999" name="Mol. Biol. Evol.">
        <title>Complete mitochondrial DNA sequences of the green turtle and blue-tailed mole skink: statistical evidence for archosaurian affinity of turtles.</title>
        <authorList>
            <person name="Kumazawa Y."/>
            <person name="Nishida M."/>
        </authorList>
    </citation>
    <scope>NUCLEOTIDE SEQUENCE</scope>
</reference>
<evidence type="ECO:0000256" key="4">
    <source>
        <dbReference type="ARBA" id="ARBA00016612"/>
    </source>
</evidence>
<organism evidence="19">
    <name type="scientific">Smaug warreni</name>
    <dbReference type="NCBI Taxonomy" id="885424"/>
    <lineage>
        <taxon>Eukaryota</taxon>
        <taxon>Metazoa</taxon>
        <taxon>Chordata</taxon>
        <taxon>Craniata</taxon>
        <taxon>Vertebrata</taxon>
        <taxon>Euteleostomi</taxon>
        <taxon>Lepidosauria</taxon>
        <taxon>Squamata</taxon>
        <taxon>Bifurcata</taxon>
        <taxon>Unidentata</taxon>
        <taxon>Scinciformata</taxon>
        <taxon>Cordyloidea</taxon>
        <taxon>Cordylidae</taxon>
        <taxon>Smaug</taxon>
    </lineage>
</organism>
<keyword evidence="12 17" id="KW-0830">Ubiquinone</keyword>
<evidence type="ECO:0000256" key="1">
    <source>
        <dbReference type="ARBA" id="ARBA00004225"/>
    </source>
</evidence>
<dbReference type="Gene3D" id="1.10.287.3510">
    <property type="match status" value="1"/>
</dbReference>
<dbReference type="GO" id="GO:0005743">
    <property type="term" value="C:mitochondrial inner membrane"/>
    <property type="evidence" value="ECO:0007669"/>
    <property type="project" value="UniProtKB-SubCell"/>
</dbReference>
<evidence type="ECO:0000256" key="12">
    <source>
        <dbReference type="ARBA" id="ARBA00023075"/>
    </source>
</evidence>
<dbReference type="InterPro" id="IPR039428">
    <property type="entry name" value="NUOK/Mnh_C1-like"/>
</dbReference>
<dbReference type="GO" id="GO:0016651">
    <property type="term" value="F:oxidoreductase activity, acting on NAD(P)H"/>
    <property type="evidence" value="ECO:0007669"/>
    <property type="project" value="InterPro"/>
</dbReference>
<evidence type="ECO:0000256" key="14">
    <source>
        <dbReference type="ARBA" id="ARBA00023136"/>
    </source>
</evidence>
<keyword evidence="18" id="KW-0732">Signal</keyword>
<keyword evidence="11 17" id="KW-0520">NAD</keyword>
<evidence type="ECO:0000256" key="10">
    <source>
        <dbReference type="ARBA" id="ARBA00022989"/>
    </source>
</evidence>
<evidence type="ECO:0000256" key="16">
    <source>
        <dbReference type="ARBA" id="ARBA00048769"/>
    </source>
</evidence>
<dbReference type="CTD" id="4539"/>
<name>Q6I7W6_9SAUR</name>
<evidence type="ECO:0000256" key="11">
    <source>
        <dbReference type="ARBA" id="ARBA00023027"/>
    </source>
</evidence>
<dbReference type="PANTHER" id="PTHR11434">
    <property type="entry name" value="NADH-UBIQUINONE OXIDOREDUCTASE SUBUNIT ND4L"/>
    <property type="match status" value="1"/>
</dbReference>
<evidence type="ECO:0000256" key="3">
    <source>
        <dbReference type="ARBA" id="ARBA00012944"/>
    </source>
</evidence>
<feature type="transmembrane region" description="Helical" evidence="17">
    <location>
        <begin position="28"/>
        <end position="49"/>
    </location>
</feature>
<keyword evidence="10 17" id="KW-1133">Transmembrane helix</keyword>
<keyword evidence="13 17" id="KW-0496">Mitochondrion</keyword>
<evidence type="ECO:0000313" key="19">
    <source>
        <dbReference type="EMBL" id="BAD24758.1"/>
    </source>
</evidence>
<dbReference type="Pfam" id="PF00420">
    <property type="entry name" value="Oxidored_q2"/>
    <property type="match status" value="1"/>
</dbReference>
<dbReference type="InterPro" id="IPR001133">
    <property type="entry name" value="NADH_UbQ_OxRdtase_chain4L/K"/>
</dbReference>
<dbReference type="EC" id="7.1.1.2" evidence="3 17"/>
<evidence type="ECO:0000256" key="7">
    <source>
        <dbReference type="ARBA" id="ARBA00022692"/>
    </source>
</evidence>
<evidence type="ECO:0000256" key="2">
    <source>
        <dbReference type="ARBA" id="ARBA00010519"/>
    </source>
</evidence>
<keyword evidence="14 17" id="KW-0472">Membrane</keyword>
<dbReference type="RefSeq" id="YP_044773.1">
    <property type="nucleotide sequence ID" value="NC_005962.1"/>
</dbReference>
<evidence type="ECO:0000256" key="9">
    <source>
        <dbReference type="ARBA" id="ARBA00022982"/>
    </source>
</evidence>
<comment type="similarity">
    <text evidence="2 17">Belongs to the complex I subunit 4L family.</text>
</comment>
<comment type="catalytic activity">
    <reaction evidence="16">
        <text>a ubiquinone + NADH + 5 H(+)(in) = a ubiquinol + NAD(+) + 4 H(+)(out)</text>
        <dbReference type="Rhea" id="RHEA:29091"/>
        <dbReference type="Rhea" id="RHEA-COMP:9565"/>
        <dbReference type="Rhea" id="RHEA-COMP:9566"/>
        <dbReference type="ChEBI" id="CHEBI:15378"/>
        <dbReference type="ChEBI" id="CHEBI:16389"/>
        <dbReference type="ChEBI" id="CHEBI:17976"/>
        <dbReference type="ChEBI" id="CHEBI:57540"/>
        <dbReference type="ChEBI" id="CHEBI:57945"/>
        <dbReference type="EC" id="7.1.1.2"/>
    </reaction>
    <physiologicalReaction direction="left-to-right" evidence="16">
        <dbReference type="Rhea" id="RHEA:29092"/>
    </physiologicalReaction>
</comment>
<evidence type="ECO:0000256" key="13">
    <source>
        <dbReference type="ARBA" id="ARBA00023128"/>
    </source>
</evidence>
<reference evidence="19" key="4">
    <citation type="journal article" date="2004" name="DNA Res.">
        <title>Mitochondrial genome of the Komodo dragon: efficient sequencing method with reptile-oriented primers and novel gene rearrangements.</title>
        <authorList>
            <person name="Kumazawa Y."/>
            <person name="Endo H."/>
        </authorList>
    </citation>
    <scope>NUCLEOTIDE SEQUENCE</scope>
</reference>
<dbReference type="PANTHER" id="PTHR11434:SF0">
    <property type="entry name" value="NADH-UBIQUINONE OXIDOREDUCTASE CHAIN 4L"/>
    <property type="match status" value="1"/>
</dbReference>
<evidence type="ECO:0000256" key="15">
    <source>
        <dbReference type="ARBA" id="ARBA00043911"/>
    </source>
</evidence>
<feature type="transmembrane region" description="Helical" evidence="17">
    <location>
        <begin position="61"/>
        <end position="80"/>
    </location>
</feature>
<comment type="function">
    <text evidence="15">Core subunit of the mitochondrial membrane respiratory chain NADH dehydrogenase (Complex I) which catalyzes electron transfer from NADH through the respiratory chain, using ubiquinone as an electron acceptor. Part of the enzyme membrane arm which is embedded in the lipid bilayer and involved in proton translocation.</text>
</comment>
<dbReference type="GeneID" id="2866216"/>
<evidence type="ECO:0000256" key="6">
    <source>
        <dbReference type="ARBA" id="ARBA00022660"/>
    </source>
</evidence>
<accession>Q6I7W6</accession>
<evidence type="ECO:0000256" key="5">
    <source>
        <dbReference type="ARBA" id="ARBA00022448"/>
    </source>
</evidence>
<gene>
    <name evidence="19" type="primary">ND4L</name>
</gene>
<keyword evidence="7 17" id="KW-0812">Transmembrane</keyword>
<evidence type="ECO:0000256" key="18">
    <source>
        <dbReference type="SAM" id="SignalP"/>
    </source>
</evidence>
<feature type="signal peptide" evidence="18">
    <location>
        <begin position="1"/>
        <end position="18"/>
    </location>
</feature>
<proteinExistence type="inferred from homology"/>
<keyword evidence="9 17" id="KW-0249">Electron transport</keyword>
<keyword evidence="5 17" id="KW-0813">Transport</keyword>
<reference evidence="19" key="1">
    <citation type="journal article" date="1995" name="Mol. Biol. Evol.">
        <title>Variations in mitochondrial tRNA gene organization of reptiles as phylogenetic markers.</title>
        <authorList>
            <person name="Kumazawa Y."/>
            <person name="Nishida M."/>
        </authorList>
    </citation>
    <scope>NUCLEOTIDE SEQUENCE</scope>
</reference>